<keyword evidence="2" id="KW-1185">Reference proteome</keyword>
<organism evidence="1 2">
    <name type="scientific">Spodoptera exigua</name>
    <name type="common">Beet armyworm</name>
    <name type="synonym">Noctua fulgens</name>
    <dbReference type="NCBI Taxonomy" id="7107"/>
    <lineage>
        <taxon>Eukaryota</taxon>
        <taxon>Metazoa</taxon>
        <taxon>Ecdysozoa</taxon>
        <taxon>Arthropoda</taxon>
        <taxon>Hexapoda</taxon>
        <taxon>Insecta</taxon>
        <taxon>Pterygota</taxon>
        <taxon>Neoptera</taxon>
        <taxon>Endopterygota</taxon>
        <taxon>Lepidoptera</taxon>
        <taxon>Glossata</taxon>
        <taxon>Ditrysia</taxon>
        <taxon>Noctuoidea</taxon>
        <taxon>Noctuidae</taxon>
        <taxon>Amphipyrinae</taxon>
        <taxon>Spodoptera</taxon>
    </lineage>
</organism>
<name>A0A835G9K8_SPOEX</name>
<proteinExistence type="predicted"/>
<protein>
    <submittedName>
        <fullName evidence="1">Uncharacterized protein</fullName>
    </submittedName>
</protein>
<dbReference type="AlphaFoldDB" id="A0A835G9K8"/>
<accession>A0A835G9K8</accession>
<evidence type="ECO:0000313" key="2">
    <source>
        <dbReference type="Proteomes" id="UP000648187"/>
    </source>
</evidence>
<dbReference type="EMBL" id="JACKWZ010000257">
    <property type="protein sequence ID" value="KAF9410575.1"/>
    <property type="molecule type" value="Genomic_DNA"/>
</dbReference>
<evidence type="ECO:0000313" key="1">
    <source>
        <dbReference type="EMBL" id="KAF9410575.1"/>
    </source>
</evidence>
<sequence>MLELQVISNLSIYGQQLLIAYYDADNDECPTKNKIDFTCIVVVESSLMVLKIVSPQRLSINNGFAKTKINDSSPFPEKISLLKNQDGTAFSHMYDPFFAPDTIYPPHRHIKAHVSAD</sequence>
<dbReference type="Proteomes" id="UP000648187">
    <property type="component" value="Unassembled WGS sequence"/>
</dbReference>
<comment type="caution">
    <text evidence="1">The sequence shown here is derived from an EMBL/GenBank/DDBJ whole genome shotgun (WGS) entry which is preliminary data.</text>
</comment>
<reference evidence="1" key="1">
    <citation type="submission" date="2020-08" db="EMBL/GenBank/DDBJ databases">
        <title>Spodoptera exigua strain:BAW_Kor-Di-RS1 Genome sequencing and assembly.</title>
        <authorList>
            <person name="Kim J."/>
            <person name="Nam H.Y."/>
            <person name="Kwon M."/>
            <person name="Choi J.H."/>
            <person name="Cho S.R."/>
            <person name="Kim G.-H."/>
        </authorList>
    </citation>
    <scope>NUCLEOTIDE SEQUENCE</scope>
    <source>
        <strain evidence="1">BAW_Kor-Di-RS1</strain>
        <tissue evidence="1">Whole-body</tissue>
    </source>
</reference>
<gene>
    <name evidence="1" type="ORF">HW555_010374</name>
</gene>